<gene>
    <name evidence="1" type="ORF">CDAR_620691</name>
</gene>
<name>A0AAV4NKU7_9ARAC</name>
<dbReference type="AlphaFoldDB" id="A0AAV4NKU7"/>
<proteinExistence type="predicted"/>
<accession>A0AAV4NKU7</accession>
<keyword evidence="2" id="KW-1185">Reference proteome</keyword>
<protein>
    <submittedName>
        <fullName evidence="1">Uncharacterized protein</fullName>
    </submittedName>
</protein>
<reference evidence="1 2" key="1">
    <citation type="submission" date="2021-06" db="EMBL/GenBank/DDBJ databases">
        <title>Caerostris darwini draft genome.</title>
        <authorList>
            <person name="Kono N."/>
            <person name="Arakawa K."/>
        </authorList>
    </citation>
    <scope>NUCLEOTIDE SEQUENCE [LARGE SCALE GENOMIC DNA]</scope>
</reference>
<organism evidence="1 2">
    <name type="scientific">Caerostris darwini</name>
    <dbReference type="NCBI Taxonomy" id="1538125"/>
    <lineage>
        <taxon>Eukaryota</taxon>
        <taxon>Metazoa</taxon>
        <taxon>Ecdysozoa</taxon>
        <taxon>Arthropoda</taxon>
        <taxon>Chelicerata</taxon>
        <taxon>Arachnida</taxon>
        <taxon>Araneae</taxon>
        <taxon>Araneomorphae</taxon>
        <taxon>Entelegynae</taxon>
        <taxon>Araneoidea</taxon>
        <taxon>Araneidae</taxon>
        <taxon>Caerostris</taxon>
    </lineage>
</organism>
<sequence length="134" mass="15343">MSDNSDSDYENAIFYPVLLPCPTREDVPPNRENRLVVHYEKSDEGLKLLNKHQWGLGAVSHDSLKPRSSQPTEDWKEAAARLGMAGPERNLRNADGAREHSCIAEPRRNARGWRFRIRRFLSRVGSRARSVFSL</sequence>
<evidence type="ECO:0000313" key="2">
    <source>
        <dbReference type="Proteomes" id="UP001054837"/>
    </source>
</evidence>
<dbReference type="Proteomes" id="UP001054837">
    <property type="component" value="Unassembled WGS sequence"/>
</dbReference>
<evidence type="ECO:0000313" key="1">
    <source>
        <dbReference type="EMBL" id="GIX84453.1"/>
    </source>
</evidence>
<comment type="caution">
    <text evidence="1">The sequence shown here is derived from an EMBL/GenBank/DDBJ whole genome shotgun (WGS) entry which is preliminary data.</text>
</comment>
<dbReference type="EMBL" id="BPLQ01001718">
    <property type="protein sequence ID" value="GIX84453.1"/>
    <property type="molecule type" value="Genomic_DNA"/>
</dbReference>